<dbReference type="eggNOG" id="COG1309">
    <property type="taxonomic scope" value="Bacteria"/>
</dbReference>
<dbReference type="InterPro" id="IPR036271">
    <property type="entry name" value="Tet_transcr_reg_TetR-rel_C_sf"/>
</dbReference>
<dbReference type="RefSeq" id="WP_012876929.1">
    <property type="nucleotide sequence ID" value="NC_013530.1"/>
</dbReference>
<dbReference type="AlphaFoldDB" id="D1BU20"/>
<dbReference type="GO" id="GO:0003700">
    <property type="term" value="F:DNA-binding transcription factor activity"/>
    <property type="evidence" value="ECO:0007669"/>
    <property type="project" value="TreeGrafter"/>
</dbReference>
<protein>
    <submittedName>
        <fullName evidence="4">Transcriptional regulator, TetR family</fullName>
    </submittedName>
</protein>
<evidence type="ECO:0000313" key="5">
    <source>
        <dbReference type="Proteomes" id="UP000002255"/>
    </source>
</evidence>
<dbReference type="SUPFAM" id="SSF48498">
    <property type="entry name" value="Tetracyclin repressor-like, C-terminal domain"/>
    <property type="match status" value="1"/>
</dbReference>
<dbReference type="STRING" id="446471.Xcel_0144"/>
<proteinExistence type="predicted"/>
<organism evidence="4 5">
    <name type="scientific">Xylanimonas cellulosilytica (strain DSM 15894 / JCM 12276 / CECT 5975 / KCTC 9989 / LMG 20990 / NBRC 107835 / XIL07)</name>
    <dbReference type="NCBI Taxonomy" id="446471"/>
    <lineage>
        <taxon>Bacteria</taxon>
        <taxon>Bacillati</taxon>
        <taxon>Actinomycetota</taxon>
        <taxon>Actinomycetes</taxon>
        <taxon>Micrococcales</taxon>
        <taxon>Promicromonosporaceae</taxon>
        <taxon>Xylanimonas</taxon>
    </lineage>
</organism>
<dbReference type="InterPro" id="IPR041484">
    <property type="entry name" value="TetR_C_25"/>
</dbReference>
<gene>
    <name evidence="4" type="ordered locus">Xcel_0144</name>
</gene>
<dbReference type="KEGG" id="xce:Xcel_0144"/>
<dbReference type="GO" id="GO:0000976">
    <property type="term" value="F:transcription cis-regulatory region binding"/>
    <property type="evidence" value="ECO:0007669"/>
    <property type="project" value="TreeGrafter"/>
</dbReference>
<accession>D1BU20</accession>
<feature type="DNA-binding region" description="H-T-H motif" evidence="2">
    <location>
        <begin position="29"/>
        <end position="48"/>
    </location>
</feature>
<keyword evidence="5" id="KW-1185">Reference proteome</keyword>
<dbReference type="Pfam" id="PF17933">
    <property type="entry name" value="TetR_C_25"/>
    <property type="match status" value="1"/>
</dbReference>
<feature type="domain" description="HTH tetR-type" evidence="3">
    <location>
        <begin position="7"/>
        <end position="66"/>
    </location>
</feature>
<dbReference type="Gene3D" id="1.10.357.10">
    <property type="entry name" value="Tetracycline Repressor, domain 2"/>
    <property type="match status" value="1"/>
</dbReference>
<dbReference type="InterPro" id="IPR001647">
    <property type="entry name" value="HTH_TetR"/>
</dbReference>
<reference evidence="4 5" key="2">
    <citation type="journal article" date="2010" name="Stand. Genomic Sci.">
        <title>Complete genome sequence of Xylanimonas cellulosilytica type strain (XIL07).</title>
        <authorList>
            <person name="Foster B."/>
            <person name="Pukall R."/>
            <person name="Abt B."/>
            <person name="Nolan M."/>
            <person name="Glavina Del Rio T."/>
            <person name="Chen F."/>
            <person name="Lucas S."/>
            <person name="Tice H."/>
            <person name="Pitluck S."/>
            <person name="Cheng J.-F."/>
            <person name="Chertkov O."/>
            <person name="Brettin T."/>
            <person name="Han C."/>
            <person name="Detter J.C."/>
            <person name="Bruce D."/>
            <person name="Goodwin L."/>
            <person name="Ivanova N."/>
            <person name="Mavromatis K."/>
            <person name="Pati A."/>
            <person name="Mikhailova N."/>
            <person name="Chen A."/>
            <person name="Palaniappan K."/>
            <person name="Land M."/>
            <person name="Hauser L."/>
            <person name="Chang Y.-J."/>
            <person name="Jeffries C.D."/>
            <person name="Chain P."/>
            <person name="Rohde M."/>
            <person name="Goeker M."/>
            <person name="Bristow J."/>
            <person name="Eisen J.A."/>
            <person name="Markowitz V."/>
            <person name="Hugenholtz P."/>
            <person name="Kyrpides N.C."/>
            <person name="Klenk H.-P."/>
            <person name="Lapidus A."/>
        </authorList>
    </citation>
    <scope>NUCLEOTIDE SEQUENCE [LARGE SCALE GENOMIC DNA]</scope>
    <source>
        <strain evidence="5">DSM 15894 / CECT 5975 / LMG 20990 / XIL07</strain>
    </source>
</reference>
<dbReference type="InterPro" id="IPR009057">
    <property type="entry name" value="Homeodomain-like_sf"/>
</dbReference>
<evidence type="ECO:0000256" key="1">
    <source>
        <dbReference type="ARBA" id="ARBA00023125"/>
    </source>
</evidence>
<reference evidence="5" key="1">
    <citation type="submission" date="2009-11" db="EMBL/GenBank/DDBJ databases">
        <title>The complete chromosome of Xylanimonas cellulosilytica DSM 15894.</title>
        <authorList>
            <consortium name="US DOE Joint Genome Institute (JGI-PGF)"/>
            <person name="Lucas S."/>
            <person name="Copeland A."/>
            <person name="Lapidus A."/>
            <person name="Glavina del Rio T."/>
            <person name="Dalin E."/>
            <person name="Tice H."/>
            <person name="Bruce D."/>
            <person name="Goodwin L."/>
            <person name="Pitluck S."/>
            <person name="Kyrpides N."/>
            <person name="Mavromatis K."/>
            <person name="Ivanova N."/>
            <person name="Mikhailova N."/>
            <person name="Foster B."/>
            <person name="Clum A."/>
            <person name="Brettin T."/>
            <person name="Detter J.C."/>
            <person name="Han C."/>
            <person name="Larimer F."/>
            <person name="Land M."/>
            <person name="Hauser L."/>
            <person name="Markowitz V."/>
            <person name="Cheng J.F."/>
            <person name="Hugenholtz P."/>
            <person name="Woyke T."/>
            <person name="Wu D."/>
            <person name="Gehrich-Schroeter G."/>
            <person name="Schneider S."/>
            <person name="Pukall S.R."/>
            <person name="Klenk H.P."/>
            <person name="Eisen J.A."/>
        </authorList>
    </citation>
    <scope>NUCLEOTIDE SEQUENCE [LARGE SCALE GENOMIC DNA]</scope>
    <source>
        <strain evidence="5">DSM 15894 / CECT 5975 / LMG 20990 / XIL07</strain>
    </source>
</reference>
<dbReference type="EMBL" id="CP001821">
    <property type="protein sequence ID" value="ACZ29184.1"/>
    <property type="molecule type" value="Genomic_DNA"/>
</dbReference>
<evidence type="ECO:0000256" key="2">
    <source>
        <dbReference type="PROSITE-ProRule" id="PRU00335"/>
    </source>
</evidence>
<dbReference type="PROSITE" id="PS50977">
    <property type="entry name" value="HTH_TETR_2"/>
    <property type="match status" value="1"/>
</dbReference>
<dbReference type="PRINTS" id="PR00455">
    <property type="entry name" value="HTHTETR"/>
</dbReference>
<keyword evidence="1 2" id="KW-0238">DNA-binding</keyword>
<dbReference type="PANTHER" id="PTHR30055:SF146">
    <property type="entry name" value="HTH-TYPE TRANSCRIPTIONAL DUAL REGULATOR CECR"/>
    <property type="match status" value="1"/>
</dbReference>
<name>D1BU20_XYLCX</name>
<dbReference type="SUPFAM" id="SSF46689">
    <property type="entry name" value="Homeodomain-like"/>
    <property type="match status" value="1"/>
</dbReference>
<evidence type="ECO:0000313" key="4">
    <source>
        <dbReference type="EMBL" id="ACZ29184.1"/>
    </source>
</evidence>
<dbReference type="InterPro" id="IPR050109">
    <property type="entry name" value="HTH-type_TetR-like_transc_reg"/>
</dbReference>
<dbReference type="Pfam" id="PF00440">
    <property type="entry name" value="TetR_N"/>
    <property type="match status" value="1"/>
</dbReference>
<dbReference type="HOGENOM" id="CLU_088572_1_0_11"/>
<dbReference type="Proteomes" id="UP000002255">
    <property type="component" value="Chromosome"/>
</dbReference>
<evidence type="ECO:0000259" key="3">
    <source>
        <dbReference type="PROSITE" id="PS50977"/>
    </source>
</evidence>
<dbReference type="PANTHER" id="PTHR30055">
    <property type="entry name" value="HTH-TYPE TRANSCRIPTIONAL REGULATOR RUTR"/>
    <property type="match status" value="1"/>
</dbReference>
<sequence>MRSVEELSTRSRIRDAAVSRFARDGFRVPLRVIAADAGVSPALVIHHFGSKDGLRAACDEHVLEHSLMLKSGVVENTDPALLRSLLGNLRVFDEPVAYLLRALLDGGEAARSILERTVAAVETYLEAGVASGVIRPSRDPAGRARYLTYMSLGLLVTAFLAGPRTDGDDDDGAASDEGDPYGHVTELLASLTLPHLEVMTHGLIADPELLHTAEDWAATATPTTPNRRTRRDP</sequence>